<accession>A0A7V2T162</accession>
<proteinExistence type="predicted"/>
<feature type="transmembrane region" description="Helical" evidence="1">
    <location>
        <begin position="21"/>
        <end position="42"/>
    </location>
</feature>
<protein>
    <submittedName>
        <fullName evidence="2">5-bromo-4-chloroindolyl phosphate hydrolysis protein</fullName>
    </submittedName>
</protein>
<feature type="transmembrane region" description="Helical" evidence="1">
    <location>
        <begin position="114"/>
        <end position="132"/>
    </location>
</feature>
<gene>
    <name evidence="2" type="ORF">ENJ51_10405</name>
</gene>
<sequence length="285" mass="32002">MSSAKRYSPEEKTLSRVKYGWLKGFLLFVMPIPLLIAAIISLMRGEMLHTLVSAAAFAGFMMSAMIAREGFKREGKYQRRRFARAPGTPFKTIAALFLGISTGLTALFATNYGVFHSILLGVAALLGFYFSYGLDPRKDKTGGISLSVSADEVFAALEAAEIKIAGIEAARKNINNLELDQHLKNITQKAREILETIKNDPNDLDRARKFLKVYLDGTQRVTESYAKTHSKEATTEVLDANFRRVLDSIERTFDEQQEKLKENDRFDLDVKIEVLETQLKHEGVL</sequence>
<dbReference type="InterPro" id="IPR018770">
    <property type="entry name" value="ChloroindolylP_hydrolase"/>
</dbReference>
<organism evidence="2">
    <name type="scientific">Leucothrix mucor</name>
    <dbReference type="NCBI Taxonomy" id="45248"/>
    <lineage>
        <taxon>Bacteria</taxon>
        <taxon>Pseudomonadati</taxon>
        <taxon>Pseudomonadota</taxon>
        <taxon>Gammaproteobacteria</taxon>
        <taxon>Thiotrichales</taxon>
        <taxon>Thiotrichaceae</taxon>
        <taxon>Leucothrix</taxon>
    </lineage>
</organism>
<feature type="transmembrane region" description="Helical" evidence="1">
    <location>
        <begin position="88"/>
        <end position="108"/>
    </location>
</feature>
<keyword evidence="1" id="KW-0812">Transmembrane</keyword>
<reference evidence="2" key="1">
    <citation type="journal article" date="2020" name="mSystems">
        <title>Genome- and Community-Level Interaction Insights into Carbon Utilization and Element Cycling Functions of Hydrothermarchaeota in Hydrothermal Sediment.</title>
        <authorList>
            <person name="Zhou Z."/>
            <person name="Liu Y."/>
            <person name="Xu W."/>
            <person name="Pan J."/>
            <person name="Luo Z.H."/>
            <person name="Li M."/>
        </authorList>
    </citation>
    <scope>NUCLEOTIDE SEQUENCE [LARGE SCALE GENOMIC DNA]</scope>
    <source>
        <strain evidence="2">HyVt-493</strain>
    </source>
</reference>
<dbReference type="Pfam" id="PF10112">
    <property type="entry name" value="Halogen_Hydrol"/>
    <property type="match status" value="1"/>
</dbReference>
<keyword evidence="1" id="KW-1133">Transmembrane helix</keyword>
<evidence type="ECO:0000313" key="2">
    <source>
        <dbReference type="EMBL" id="HFC93209.1"/>
    </source>
</evidence>
<dbReference type="EMBL" id="DRMS01000391">
    <property type="protein sequence ID" value="HFC93209.1"/>
    <property type="molecule type" value="Genomic_DNA"/>
</dbReference>
<keyword evidence="1" id="KW-0472">Membrane</keyword>
<evidence type="ECO:0000256" key="1">
    <source>
        <dbReference type="SAM" id="Phobius"/>
    </source>
</evidence>
<dbReference type="AlphaFoldDB" id="A0A7V2T162"/>
<comment type="caution">
    <text evidence="2">The sequence shown here is derived from an EMBL/GenBank/DDBJ whole genome shotgun (WGS) entry which is preliminary data.</text>
</comment>
<name>A0A7V2T162_LEUMU</name>
<dbReference type="Proteomes" id="UP000885750">
    <property type="component" value="Unassembled WGS sequence"/>
</dbReference>
<feature type="transmembrane region" description="Helical" evidence="1">
    <location>
        <begin position="48"/>
        <end position="67"/>
    </location>
</feature>